<gene>
    <name evidence="11" type="ORF">BO94DRAFT_463623</name>
</gene>
<dbReference type="SMART" id="SM00220">
    <property type="entry name" value="S_TKc"/>
    <property type="match status" value="1"/>
</dbReference>
<name>A0A317WZ67_9EURO</name>
<comment type="caution">
    <text evidence="11">The sequence shown here is derived from an EMBL/GenBank/DDBJ whole genome shotgun (WGS) entry which is preliminary data.</text>
</comment>
<comment type="catalytic activity">
    <reaction evidence="7">
        <text>L-threonyl-[protein] + ATP = O-phospho-L-threonyl-[protein] + ADP + H(+)</text>
        <dbReference type="Rhea" id="RHEA:46608"/>
        <dbReference type="Rhea" id="RHEA-COMP:11060"/>
        <dbReference type="Rhea" id="RHEA-COMP:11605"/>
        <dbReference type="ChEBI" id="CHEBI:15378"/>
        <dbReference type="ChEBI" id="CHEBI:30013"/>
        <dbReference type="ChEBI" id="CHEBI:30616"/>
        <dbReference type="ChEBI" id="CHEBI:61977"/>
        <dbReference type="ChEBI" id="CHEBI:456216"/>
        <dbReference type="EC" id="2.7.11.1"/>
    </reaction>
</comment>
<evidence type="ECO:0000256" key="5">
    <source>
        <dbReference type="ARBA" id="ARBA00022777"/>
    </source>
</evidence>
<dbReference type="STRING" id="1450535.A0A317WZ67"/>
<keyword evidence="2" id="KW-0723">Serine/threonine-protein kinase</keyword>
<dbReference type="AlphaFoldDB" id="A0A317WZ67"/>
<dbReference type="EMBL" id="MSFK01000011">
    <property type="protein sequence ID" value="PWY89520.1"/>
    <property type="molecule type" value="Genomic_DNA"/>
</dbReference>
<reference evidence="11 12" key="1">
    <citation type="submission" date="2016-12" db="EMBL/GenBank/DDBJ databases">
        <title>The genomes of Aspergillus section Nigri reveals drivers in fungal speciation.</title>
        <authorList>
            <consortium name="DOE Joint Genome Institute"/>
            <person name="Vesth T.C."/>
            <person name="Nybo J."/>
            <person name="Theobald S."/>
            <person name="Brandl J."/>
            <person name="Frisvad J.C."/>
            <person name="Nielsen K.F."/>
            <person name="Lyhne E.K."/>
            <person name="Kogle M.E."/>
            <person name="Kuo A."/>
            <person name="Riley R."/>
            <person name="Clum A."/>
            <person name="Nolan M."/>
            <person name="Lipzen A."/>
            <person name="Salamov A."/>
            <person name="Henrissat B."/>
            <person name="Wiebenga A."/>
            <person name="De Vries R.P."/>
            <person name="Grigoriev I.V."/>
            <person name="Mortensen U.H."/>
            <person name="Andersen M.R."/>
            <person name="Baker S.E."/>
        </authorList>
    </citation>
    <scope>NUCLEOTIDE SEQUENCE [LARGE SCALE GENOMIC DNA]</scope>
    <source>
        <strain evidence="11 12">CBS 115572</strain>
    </source>
</reference>
<evidence type="ECO:0000256" key="6">
    <source>
        <dbReference type="ARBA" id="ARBA00022840"/>
    </source>
</evidence>
<evidence type="ECO:0000256" key="8">
    <source>
        <dbReference type="ARBA" id="ARBA00048679"/>
    </source>
</evidence>
<evidence type="ECO:0000313" key="11">
    <source>
        <dbReference type="EMBL" id="PWY89520.1"/>
    </source>
</evidence>
<evidence type="ECO:0000313" key="12">
    <source>
        <dbReference type="Proteomes" id="UP000246702"/>
    </source>
</evidence>
<dbReference type="Gene3D" id="3.30.200.20">
    <property type="entry name" value="Phosphorylase Kinase, domain 1"/>
    <property type="match status" value="1"/>
</dbReference>
<evidence type="ECO:0000256" key="2">
    <source>
        <dbReference type="ARBA" id="ARBA00022527"/>
    </source>
</evidence>
<proteinExistence type="predicted"/>
<dbReference type="GO" id="GO:0050684">
    <property type="term" value="P:regulation of mRNA processing"/>
    <property type="evidence" value="ECO:0007669"/>
    <property type="project" value="TreeGrafter"/>
</dbReference>
<dbReference type="Gene3D" id="1.10.510.10">
    <property type="entry name" value="Transferase(Phosphotransferase) domain 1"/>
    <property type="match status" value="1"/>
</dbReference>
<dbReference type="EC" id="2.7.11.1" evidence="1"/>
<dbReference type="Pfam" id="PF00069">
    <property type="entry name" value="Pkinase"/>
    <property type="match status" value="1"/>
</dbReference>
<dbReference type="InterPro" id="IPR000719">
    <property type="entry name" value="Prot_kinase_dom"/>
</dbReference>
<dbReference type="Proteomes" id="UP000246702">
    <property type="component" value="Unassembled WGS sequence"/>
</dbReference>
<dbReference type="GO" id="GO:0005524">
    <property type="term" value="F:ATP binding"/>
    <property type="evidence" value="ECO:0007669"/>
    <property type="project" value="UniProtKB-UniRule"/>
</dbReference>
<dbReference type="PROSITE" id="PS00107">
    <property type="entry name" value="PROTEIN_KINASE_ATP"/>
    <property type="match status" value="1"/>
</dbReference>
<dbReference type="RefSeq" id="XP_025468431.1">
    <property type="nucleotide sequence ID" value="XM_025608031.1"/>
</dbReference>
<dbReference type="GeneID" id="37110174"/>
<dbReference type="OrthoDB" id="5979581at2759"/>
<comment type="catalytic activity">
    <reaction evidence="8">
        <text>L-seryl-[protein] + ATP = O-phospho-L-seryl-[protein] + ADP + H(+)</text>
        <dbReference type="Rhea" id="RHEA:17989"/>
        <dbReference type="Rhea" id="RHEA-COMP:9863"/>
        <dbReference type="Rhea" id="RHEA-COMP:11604"/>
        <dbReference type="ChEBI" id="CHEBI:15378"/>
        <dbReference type="ChEBI" id="CHEBI:29999"/>
        <dbReference type="ChEBI" id="CHEBI:30616"/>
        <dbReference type="ChEBI" id="CHEBI:83421"/>
        <dbReference type="ChEBI" id="CHEBI:456216"/>
        <dbReference type="EC" id="2.7.11.1"/>
    </reaction>
</comment>
<dbReference type="InterPro" id="IPR017441">
    <property type="entry name" value="Protein_kinase_ATP_BS"/>
</dbReference>
<dbReference type="SUPFAM" id="SSF56112">
    <property type="entry name" value="Protein kinase-like (PK-like)"/>
    <property type="match status" value="1"/>
</dbReference>
<evidence type="ECO:0000259" key="10">
    <source>
        <dbReference type="PROSITE" id="PS50011"/>
    </source>
</evidence>
<evidence type="ECO:0000256" key="1">
    <source>
        <dbReference type="ARBA" id="ARBA00012513"/>
    </source>
</evidence>
<feature type="non-terminal residue" evidence="11">
    <location>
        <position position="1"/>
    </location>
</feature>
<dbReference type="GO" id="GO:0000245">
    <property type="term" value="P:spliceosomal complex assembly"/>
    <property type="evidence" value="ECO:0007669"/>
    <property type="project" value="TreeGrafter"/>
</dbReference>
<evidence type="ECO:0000256" key="3">
    <source>
        <dbReference type="ARBA" id="ARBA00022679"/>
    </source>
</evidence>
<keyword evidence="5 11" id="KW-0418">Kinase</keyword>
<dbReference type="PANTHER" id="PTHR47634:SF9">
    <property type="entry name" value="PROTEIN KINASE DOMAIN-CONTAINING PROTEIN-RELATED"/>
    <property type="match status" value="1"/>
</dbReference>
<protein>
    <recommendedName>
        <fullName evidence="1">non-specific serine/threonine protein kinase</fullName>
        <ecNumber evidence="1">2.7.11.1</ecNumber>
    </recommendedName>
</protein>
<dbReference type="PANTHER" id="PTHR47634">
    <property type="entry name" value="PROTEIN KINASE DOMAIN-CONTAINING PROTEIN-RELATED"/>
    <property type="match status" value="1"/>
</dbReference>
<sequence length="359" mass="41022">LPSYSKEHYYPDRIGEVLNSQYQIVTKLGFGSSSTVWLCRDLHTNRYLALKIHVRSNHPPPEVQISRYLKSLPSTNLTGKRYIRLALDSFDIPGPYEIHICTLYEPAGIDIRDYIHCLEGDALPESLLRVTIRFMLIALDYLHEAKVIHTDIQPHNILLGIDDNSILAEMKEDEISDPAPRKQLSDRTIFATRGMPLTSGEPVLADLGEARLADGKGTQRGLIMPSVYRAPEVMLGMNWDSKVDIQGLGQTAWTLFEQGHLFTGQDLETDTDHARRFAEMISLLGPLPVEFLTRSQESLKFWDEDGKWKGCVVIPEQSLESRESRLQDDDKMLFLRFLRKTLSWLPDERPMAKELLMDE</sequence>
<feature type="binding site" evidence="9">
    <location>
        <position position="51"/>
    </location>
    <ligand>
        <name>ATP</name>
        <dbReference type="ChEBI" id="CHEBI:30616"/>
    </ligand>
</feature>
<dbReference type="InterPro" id="IPR011009">
    <property type="entry name" value="Kinase-like_dom_sf"/>
</dbReference>
<keyword evidence="6 9" id="KW-0067">ATP-binding</keyword>
<dbReference type="PROSITE" id="PS50011">
    <property type="entry name" value="PROTEIN_KINASE_DOM"/>
    <property type="match status" value="1"/>
</dbReference>
<evidence type="ECO:0000256" key="7">
    <source>
        <dbReference type="ARBA" id="ARBA00047899"/>
    </source>
</evidence>
<accession>A0A317WZ67</accession>
<keyword evidence="4 9" id="KW-0547">Nucleotide-binding</keyword>
<keyword evidence="12" id="KW-1185">Reference proteome</keyword>
<feature type="domain" description="Protein kinase" evidence="10">
    <location>
        <begin position="22"/>
        <end position="359"/>
    </location>
</feature>
<evidence type="ECO:0000256" key="4">
    <source>
        <dbReference type="ARBA" id="ARBA00022741"/>
    </source>
</evidence>
<evidence type="ECO:0000256" key="9">
    <source>
        <dbReference type="PROSITE-ProRule" id="PRU10141"/>
    </source>
</evidence>
<keyword evidence="3" id="KW-0808">Transferase</keyword>
<dbReference type="GO" id="GO:0004674">
    <property type="term" value="F:protein serine/threonine kinase activity"/>
    <property type="evidence" value="ECO:0007669"/>
    <property type="project" value="UniProtKB-KW"/>
</dbReference>
<organism evidence="11 12">
    <name type="scientific">Aspergillus sclerotioniger CBS 115572</name>
    <dbReference type="NCBI Taxonomy" id="1450535"/>
    <lineage>
        <taxon>Eukaryota</taxon>
        <taxon>Fungi</taxon>
        <taxon>Dikarya</taxon>
        <taxon>Ascomycota</taxon>
        <taxon>Pezizomycotina</taxon>
        <taxon>Eurotiomycetes</taxon>
        <taxon>Eurotiomycetidae</taxon>
        <taxon>Eurotiales</taxon>
        <taxon>Aspergillaceae</taxon>
        <taxon>Aspergillus</taxon>
        <taxon>Aspergillus subgen. Circumdati</taxon>
    </lineage>
</organism>
<dbReference type="InterPro" id="IPR051334">
    <property type="entry name" value="SRPK"/>
</dbReference>